<keyword evidence="10" id="KW-0479">Metal-binding</keyword>
<evidence type="ECO:0000256" key="8">
    <source>
        <dbReference type="ARBA" id="ARBA00022490"/>
    </source>
</evidence>
<protein>
    <recommendedName>
        <fullName evidence="7">poly(A)-specific ribonuclease</fullName>
        <ecNumber evidence="7">3.1.13.4</ecNumber>
    </recommendedName>
</protein>
<dbReference type="Gene3D" id="3.30.420.10">
    <property type="entry name" value="Ribonuclease H-like superfamily/Ribonuclease H"/>
    <property type="match status" value="1"/>
</dbReference>
<dbReference type="Pfam" id="PF04857">
    <property type="entry name" value="CAF1"/>
    <property type="match status" value="1"/>
</dbReference>
<dbReference type="SUPFAM" id="SSF53098">
    <property type="entry name" value="Ribonuclease H-like"/>
    <property type="match status" value="1"/>
</dbReference>
<keyword evidence="11" id="KW-0378">Hydrolase</keyword>
<keyword evidence="12" id="KW-0269">Exonuclease</keyword>
<dbReference type="InterPro" id="IPR012337">
    <property type="entry name" value="RNaseH-like_sf"/>
</dbReference>
<comment type="subunit">
    <text evidence="6">Component of the CCR4-NOT complex, at least composed of CRR4 and CAF1 proteins.</text>
</comment>
<evidence type="ECO:0000313" key="19">
    <source>
        <dbReference type="Proteomes" id="UP000265520"/>
    </source>
</evidence>
<evidence type="ECO:0000256" key="11">
    <source>
        <dbReference type="ARBA" id="ARBA00022801"/>
    </source>
</evidence>
<comment type="caution">
    <text evidence="18">The sequence shown here is derived from an EMBL/GenBank/DDBJ whole genome shotgun (WGS) entry which is preliminary data.</text>
</comment>
<evidence type="ECO:0000256" key="4">
    <source>
        <dbReference type="ARBA" id="ARBA00004496"/>
    </source>
</evidence>
<keyword evidence="14" id="KW-0805">Transcription regulation</keyword>
<dbReference type="InterPro" id="IPR006941">
    <property type="entry name" value="RNase_CAF1"/>
</dbReference>
<evidence type="ECO:0000256" key="1">
    <source>
        <dbReference type="ARBA" id="ARBA00001663"/>
    </source>
</evidence>
<evidence type="ECO:0000256" key="12">
    <source>
        <dbReference type="ARBA" id="ARBA00022839"/>
    </source>
</evidence>
<organism evidence="18 19">
    <name type="scientific">Trifolium medium</name>
    <dbReference type="NCBI Taxonomy" id="97028"/>
    <lineage>
        <taxon>Eukaryota</taxon>
        <taxon>Viridiplantae</taxon>
        <taxon>Streptophyta</taxon>
        <taxon>Embryophyta</taxon>
        <taxon>Tracheophyta</taxon>
        <taxon>Spermatophyta</taxon>
        <taxon>Magnoliopsida</taxon>
        <taxon>eudicotyledons</taxon>
        <taxon>Gunneridae</taxon>
        <taxon>Pentapetalae</taxon>
        <taxon>rosids</taxon>
        <taxon>fabids</taxon>
        <taxon>Fabales</taxon>
        <taxon>Fabaceae</taxon>
        <taxon>Papilionoideae</taxon>
        <taxon>50 kb inversion clade</taxon>
        <taxon>NPAAA clade</taxon>
        <taxon>Hologalegina</taxon>
        <taxon>IRL clade</taxon>
        <taxon>Trifolieae</taxon>
        <taxon>Trifolium</taxon>
    </lineage>
</organism>
<comment type="function">
    <text evidence="17">Ubiquitous transcription factor required for a diverse set of processes. It is a component of the CCR4 complex involved in the control of gene expression.</text>
</comment>
<evidence type="ECO:0000256" key="15">
    <source>
        <dbReference type="ARBA" id="ARBA00023163"/>
    </source>
</evidence>
<dbReference type="InterPro" id="IPR039637">
    <property type="entry name" value="CNOT7/CNOT8/Pop2"/>
</dbReference>
<dbReference type="GO" id="GO:0046872">
    <property type="term" value="F:metal ion binding"/>
    <property type="evidence" value="ECO:0007669"/>
    <property type="project" value="UniProtKB-KW"/>
</dbReference>
<dbReference type="Proteomes" id="UP000265520">
    <property type="component" value="Unassembled WGS sequence"/>
</dbReference>
<evidence type="ECO:0000256" key="17">
    <source>
        <dbReference type="ARBA" id="ARBA00025148"/>
    </source>
</evidence>
<evidence type="ECO:0000256" key="14">
    <source>
        <dbReference type="ARBA" id="ARBA00023015"/>
    </source>
</evidence>
<dbReference type="AlphaFoldDB" id="A0A392RAK7"/>
<comment type="similarity">
    <text evidence="5">Belongs to the CAF1 family.</text>
</comment>
<reference evidence="18 19" key="1">
    <citation type="journal article" date="2018" name="Front. Plant Sci.">
        <title>Red Clover (Trifolium pratense) and Zigzag Clover (T. medium) - A Picture of Genomic Similarities and Differences.</title>
        <authorList>
            <person name="Dluhosova J."/>
            <person name="Istvanek J."/>
            <person name="Nedelnik J."/>
            <person name="Repkova J."/>
        </authorList>
    </citation>
    <scope>NUCLEOTIDE SEQUENCE [LARGE SCALE GENOMIC DNA]</scope>
    <source>
        <strain evidence="19">cv. 10/8</strain>
        <tissue evidence="18">Leaf</tissue>
    </source>
</reference>
<dbReference type="EC" id="3.1.13.4" evidence="7"/>
<proteinExistence type="inferred from homology"/>
<evidence type="ECO:0000313" key="18">
    <source>
        <dbReference type="EMBL" id="MCI33678.1"/>
    </source>
</evidence>
<comment type="catalytic activity">
    <reaction evidence="1">
        <text>Exonucleolytic cleavage of poly(A) to 5'-AMP.</text>
        <dbReference type="EC" id="3.1.13.4"/>
    </reaction>
</comment>
<keyword evidence="19" id="KW-1185">Reference proteome</keyword>
<feature type="non-terminal residue" evidence="18">
    <location>
        <position position="132"/>
    </location>
</feature>
<keyword evidence="16" id="KW-0539">Nucleus</keyword>
<accession>A0A392RAK7</accession>
<evidence type="ECO:0000256" key="9">
    <source>
        <dbReference type="ARBA" id="ARBA00022722"/>
    </source>
</evidence>
<evidence type="ECO:0000256" key="13">
    <source>
        <dbReference type="ARBA" id="ARBA00022884"/>
    </source>
</evidence>
<keyword evidence="9" id="KW-0540">Nuclease</keyword>
<keyword evidence="13" id="KW-0694">RNA-binding</keyword>
<dbReference type="GO" id="GO:0005737">
    <property type="term" value="C:cytoplasm"/>
    <property type="evidence" value="ECO:0007669"/>
    <property type="project" value="UniProtKB-SubCell"/>
</dbReference>
<evidence type="ECO:0000256" key="2">
    <source>
        <dbReference type="ARBA" id="ARBA00001968"/>
    </source>
</evidence>
<dbReference type="EMBL" id="LXQA010206500">
    <property type="protein sequence ID" value="MCI33678.1"/>
    <property type="molecule type" value="Genomic_DNA"/>
</dbReference>
<dbReference type="GO" id="GO:0030014">
    <property type="term" value="C:CCR4-NOT complex"/>
    <property type="evidence" value="ECO:0007669"/>
    <property type="project" value="InterPro"/>
</dbReference>
<dbReference type="GO" id="GO:0005634">
    <property type="term" value="C:nucleus"/>
    <property type="evidence" value="ECO:0007669"/>
    <property type="project" value="UniProtKB-SubCell"/>
</dbReference>
<dbReference type="GO" id="GO:0003723">
    <property type="term" value="F:RNA binding"/>
    <property type="evidence" value="ECO:0007669"/>
    <property type="project" value="UniProtKB-KW"/>
</dbReference>
<dbReference type="GO" id="GO:0004535">
    <property type="term" value="F:poly(A)-specific ribonuclease activity"/>
    <property type="evidence" value="ECO:0007669"/>
    <property type="project" value="UniProtKB-EC"/>
</dbReference>
<evidence type="ECO:0000256" key="6">
    <source>
        <dbReference type="ARBA" id="ARBA00011757"/>
    </source>
</evidence>
<dbReference type="PANTHER" id="PTHR10797">
    <property type="entry name" value="CCR4-NOT TRANSCRIPTION COMPLEX SUBUNIT"/>
    <property type="match status" value="1"/>
</dbReference>
<evidence type="ECO:0000256" key="16">
    <source>
        <dbReference type="ARBA" id="ARBA00023242"/>
    </source>
</evidence>
<comment type="cofactor">
    <cofactor evidence="2">
        <name>a divalent metal cation</name>
        <dbReference type="ChEBI" id="CHEBI:60240"/>
    </cofactor>
</comment>
<evidence type="ECO:0000256" key="3">
    <source>
        <dbReference type="ARBA" id="ARBA00004123"/>
    </source>
</evidence>
<evidence type="ECO:0000256" key="5">
    <source>
        <dbReference type="ARBA" id="ARBA00008372"/>
    </source>
</evidence>
<evidence type="ECO:0000256" key="7">
    <source>
        <dbReference type="ARBA" id="ARBA00012161"/>
    </source>
</evidence>
<evidence type="ECO:0000256" key="10">
    <source>
        <dbReference type="ARBA" id="ARBA00022723"/>
    </source>
</evidence>
<keyword evidence="8" id="KW-0963">Cytoplasm</keyword>
<sequence>MLTSELVSNPSVNWVAFHSAYDFGYLVKILKRSHLPTSLEEFLSIVRELFGSNVYDMKYIMQYSNALVGGLEGIANTLNVDRVVGKAHQAGSDSLLTWQTFQKMVKTYFIDVNEVQKYAGVIFGLEVASCLE</sequence>
<keyword evidence="15" id="KW-0804">Transcription</keyword>
<comment type="subcellular location">
    <subcellularLocation>
        <location evidence="4">Cytoplasm</location>
    </subcellularLocation>
    <subcellularLocation>
        <location evidence="3">Nucleus</location>
    </subcellularLocation>
</comment>
<dbReference type="InterPro" id="IPR036397">
    <property type="entry name" value="RNaseH_sf"/>
</dbReference>
<name>A0A392RAK7_9FABA</name>